<dbReference type="AlphaFoldDB" id="A0A699TIK9"/>
<sequence>MCLPELLRVVRRLSLKEQWTDLSLQYLTLRTLQLALTDNPRGQNHFRSIGGLEVLLDYLGASSVNSLRSRNSSSSDNG</sequence>
<proteinExistence type="predicted"/>
<dbReference type="EMBL" id="BKCJ011252736">
    <property type="protein sequence ID" value="GFD10505.1"/>
    <property type="molecule type" value="Genomic_DNA"/>
</dbReference>
<name>A0A699TIK9_TANCI</name>
<organism evidence="1">
    <name type="scientific">Tanacetum cinerariifolium</name>
    <name type="common">Dalmatian daisy</name>
    <name type="synonym">Chrysanthemum cinerariifolium</name>
    <dbReference type="NCBI Taxonomy" id="118510"/>
    <lineage>
        <taxon>Eukaryota</taxon>
        <taxon>Viridiplantae</taxon>
        <taxon>Streptophyta</taxon>
        <taxon>Embryophyta</taxon>
        <taxon>Tracheophyta</taxon>
        <taxon>Spermatophyta</taxon>
        <taxon>Magnoliopsida</taxon>
        <taxon>eudicotyledons</taxon>
        <taxon>Gunneridae</taxon>
        <taxon>Pentapetalae</taxon>
        <taxon>asterids</taxon>
        <taxon>campanulids</taxon>
        <taxon>Asterales</taxon>
        <taxon>Asteraceae</taxon>
        <taxon>Asteroideae</taxon>
        <taxon>Anthemideae</taxon>
        <taxon>Anthemidinae</taxon>
        <taxon>Tanacetum</taxon>
    </lineage>
</organism>
<accession>A0A699TIK9</accession>
<gene>
    <name evidence="1" type="ORF">Tci_882474</name>
</gene>
<reference evidence="1" key="1">
    <citation type="journal article" date="2019" name="Sci. Rep.">
        <title>Draft genome of Tanacetum cinerariifolium, the natural source of mosquito coil.</title>
        <authorList>
            <person name="Yamashiro T."/>
            <person name="Shiraishi A."/>
            <person name="Satake H."/>
            <person name="Nakayama K."/>
        </authorList>
    </citation>
    <scope>NUCLEOTIDE SEQUENCE</scope>
</reference>
<feature type="non-terminal residue" evidence="1">
    <location>
        <position position="78"/>
    </location>
</feature>
<comment type="caution">
    <text evidence="1">The sequence shown here is derived from an EMBL/GenBank/DDBJ whole genome shotgun (WGS) entry which is preliminary data.</text>
</comment>
<protein>
    <submittedName>
        <fullName evidence="1">Uncharacterized protein</fullName>
    </submittedName>
</protein>
<evidence type="ECO:0000313" key="1">
    <source>
        <dbReference type="EMBL" id="GFD10505.1"/>
    </source>
</evidence>